<organism evidence="7">
    <name type="scientific">Clostridium perfringens</name>
    <dbReference type="NCBI Taxonomy" id="1502"/>
    <lineage>
        <taxon>Bacteria</taxon>
        <taxon>Bacillati</taxon>
        <taxon>Bacillota</taxon>
        <taxon>Clostridia</taxon>
        <taxon>Eubacteriales</taxon>
        <taxon>Clostridiaceae</taxon>
        <taxon>Clostridium</taxon>
    </lineage>
</organism>
<feature type="domain" description="DUF4158" evidence="6">
    <location>
        <begin position="9"/>
        <end position="172"/>
    </location>
</feature>
<dbReference type="InterPro" id="IPR047653">
    <property type="entry name" value="Tn3-like_transpos"/>
</dbReference>
<feature type="domain" description="Tn3 transposase DDE" evidence="5">
    <location>
        <begin position="582"/>
        <end position="969"/>
    </location>
</feature>
<dbReference type="RefSeq" id="WP_283698514.1">
    <property type="nucleotide sequence ID" value="NZ_CATNXL010000003.1"/>
</dbReference>
<keyword evidence="3" id="KW-0238">DNA-binding</keyword>
<evidence type="ECO:0000256" key="3">
    <source>
        <dbReference type="ARBA" id="ARBA00023125"/>
    </source>
</evidence>
<dbReference type="NCBIfam" id="NF033527">
    <property type="entry name" value="transpos_Tn3"/>
    <property type="match status" value="1"/>
</dbReference>
<dbReference type="Pfam" id="PF01526">
    <property type="entry name" value="DDE_Tnp_Tn3"/>
    <property type="match status" value="1"/>
</dbReference>
<dbReference type="GO" id="GO:0003677">
    <property type="term" value="F:DNA binding"/>
    <property type="evidence" value="ECO:0007669"/>
    <property type="project" value="UniProtKB-KW"/>
</dbReference>
<evidence type="ECO:0000259" key="6">
    <source>
        <dbReference type="Pfam" id="PF13700"/>
    </source>
</evidence>
<keyword evidence="4" id="KW-0233">DNA recombination</keyword>
<dbReference type="GO" id="GO:0006313">
    <property type="term" value="P:DNA transposition"/>
    <property type="evidence" value="ECO:0007669"/>
    <property type="project" value="InterPro"/>
</dbReference>
<protein>
    <submittedName>
        <fullName evidence="7">Tn3 family tranposase</fullName>
    </submittedName>
</protein>
<keyword evidence="2" id="KW-0815">Transposition</keyword>
<dbReference type="InterPro" id="IPR025296">
    <property type="entry name" value="DUF4158"/>
</dbReference>
<proteinExistence type="inferred from homology"/>
<dbReference type="InterPro" id="IPR002513">
    <property type="entry name" value="Tn3_Tnp_DDE_dom"/>
</dbReference>
<dbReference type="GO" id="GO:0004803">
    <property type="term" value="F:transposase activity"/>
    <property type="evidence" value="ECO:0007669"/>
    <property type="project" value="InterPro"/>
</dbReference>
<dbReference type="EMBL" id="MK285062">
    <property type="protein sequence ID" value="QDB01299.1"/>
    <property type="molecule type" value="Genomic_DNA"/>
</dbReference>
<name>A0A4Y5T5M1_CLOPF</name>
<dbReference type="Pfam" id="PF13700">
    <property type="entry name" value="DUF4158"/>
    <property type="match status" value="1"/>
</dbReference>
<geneLocation type="plasmid" evidence="7">
    <name>pCP16SBCL1142-1</name>
</geneLocation>
<evidence type="ECO:0000259" key="5">
    <source>
        <dbReference type="Pfam" id="PF01526"/>
    </source>
</evidence>
<dbReference type="AlphaFoldDB" id="A0A4Y5T5M1"/>
<evidence type="ECO:0000256" key="4">
    <source>
        <dbReference type="ARBA" id="ARBA00023172"/>
    </source>
</evidence>
<accession>A0A4Y5T5M1</accession>
<sequence>MNIQRGRELFTKEQRKLFMKYPEDEWEIGAYYTFSKYDLEIIMKHRKEQNKLGFALQLAALRYPGWSYSSNKVIPIEIIKYIAKQVGTVPKALKLYSLRGNTSRDHIRELKNEYGYRSFSNTDYKFLLKYNVNLAFENSDSLFLMKKSIEYLREKKIILPAITTLENLVWEAKNKSEKFIINTIVSSLNPTQRNKLNDIVFLQSEKLKGKTILGWLKEPIGSPSPDNFLKVIEKLEYIRSLNLENTQLVKVHKNKINQIYSLGQRYEPYAFREFNIDKRHMLLSVFLLNLAKDLTDKAFEIHDRLIINLMAKGRKAQEEIQKQNGKKINEKIIQFTNIGQALIKAKENNLDPYKVIEEIMDWSTLVKSIEEAKTLTRPEDYDYLDLLHRRYSFLRRYTPKLLKVLEFKSTKSNEPILESIEIIKSLNESGKRKVPDNSPVDFISKRWKNHVFEKDGSINRHYYEMAVLTELRDRVKAGDISISGSKQYKDFEDYLLSKNEWISSKENNKLSVSLSFDEYIQDRLNNLNERLKWLSKNMKNISTISIDNCKISISRLENITPKSAKELSFSLYKLLPKIKLTDLLMDIARITGFHKEFIHASTNKKPDTEDTILIMAALLGMGTNIGLSKMADATPGITYKQLSSVSQWRMYDDAMSRAQTVLVNYHNKLKLAKYWGEGNTSSSDGMRLQLGVSSLHADSNPHYGTGKGTTIYRFTSDQFSSYYSKIINTNSRDATHVLDGLLNNDTDLNIEEHYTDTAGYTDQVFALTYLLGFRFAPRIRDLSDVKLFTLNKCDKFSNLDGILKGKINEKIIKDNYDEVLRLASSIKEGTVTSSLIISKLASYSRQNSLAAALREMGKIEKTIFILDYISSEELRRKIQKGLNKGEAMNGLARAIFFGKQGELRERTMQSQLQKASALNLIINAINIWNTLYLEKAINYKESIGEYIDYNLISHISPLGWEHINMLGEYTFNLNELESTELYRPLNI</sequence>
<keyword evidence="7" id="KW-0614">Plasmid</keyword>
<evidence type="ECO:0000256" key="1">
    <source>
        <dbReference type="ARBA" id="ARBA00009402"/>
    </source>
</evidence>
<evidence type="ECO:0000256" key="2">
    <source>
        <dbReference type="ARBA" id="ARBA00022578"/>
    </source>
</evidence>
<evidence type="ECO:0000313" key="7">
    <source>
        <dbReference type="EMBL" id="QDB01299.1"/>
    </source>
</evidence>
<comment type="similarity">
    <text evidence="1">Belongs to the transposase 7 family.</text>
</comment>
<reference evidence="7" key="1">
    <citation type="journal article" date="2019" name="Pathogens">
        <title>In silico Identification of Novel Toxin Homologs and Associated Mobile Genetic Elements in Clostridium perfringens.</title>
        <authorList>
            <person name="Lacey J.A."/>
            <person name="Johanesen P.A."/>
            <person name="Lyras D."/>
            <person name="Moore R.J."/>
        </authorList>
    </citation>
    <scope>NUCLEOTIDE SEQUENCE</scope>
    <source>
        <strain evidence="7">16SBCL1142</strain>
        <plasmid evidence="7">pCP16SBCL1142-1</plasmid>
    </source>
</reference>